<dbReference type="InterPro" id="IPR036390">
    <property type="entry name" value="WH_DNA-bd_sf"/>
</dbReference>
<keyword evidence="1" id="KW-0805">Transcription regulation</keyword>
<organism evidence="5 6">
    <name type="scientific">Paracoccus simplex</name>
    <dbReference type="NCBI Taxonomy" id="2086346"/>
    <lineage>
        <taxon>Bacteria</taxon>
        <taxon>Pseudomonadati</taxon>
        <taxon>Pseudomonadota</taxon>
        <taxon>Alphaproteobacteria</taxon>
        <taxon>Rhodobacterales</taxon>
        <taxon>Paracoccaceae</taxon>
        <taxon>Paracoccus</taxon>
    </lineage>
</organism>
<dbReference type="EMBL" id="JBHRXE010000004">
    <property type="protein sequence ID" value="MFC3568086.1"/>
    <property type="molecule type" value="Genomic_DNA"/>
</dbReference>
<dbReference type="SUPFAM" id="SSF48008">
    <property type="entry name" value="GntR ligand-binding domain-like"/>
    <property type="match status" value="1"/>
</dbReference>
<feature type="domain" description="HTH gntR-type" evidence="4">
    <location>
        <begin position="17"/>
        <end position="84"/>
    </location>
</feature>
<dbReference type="SMART" id="SM00345">
    <property type="entry name" value="HTH_GNTR"/>
    <property type="match status" value="1"/>
</dbReference>
<gene>
    <name evidence="5" type="ORF">ACFOMP_01305</name>
</gene>
<dbReference type="InterPro" id="IPR036388">
    <property type="entry name" value="WH-like_DNA-bd_sf"/>
</dbReference>
<dbReference type="Pfam" id="PF07729">
    <property type="entry name" value="FCD"/>
    <property type="match status" value="1"/>
</dbReference>
<accession>A0ABV7RVR8</accession>
<keyword evidence="3" id="KW-0804">Transcription</keyword>
<proteinExistence type="predicted"/>
<dbReference type="Pfam" id="PF00392">
    <property type="entry name" value="GntR"/>
    <property type="match status" value="1"/>
</dbReference>
<dbReference type="PANTHER" id="PTHR43537">
    <property type="entry name" value="TRANSCRIPTIONAL REGULATOR, GNTR FAMILY"/>
    <property type="match status" value="1"/>
</dbReference>
<evidence type="ECO:0000256" key="3">
    <source>
        <dbReference type="ARBA" id="ARBA00023163"/>
    </source>
</evidence>
<dbReference type="InterPro" id="IPR008920">
    <property type="entry name" value="TF_FadR/GntR_C"/>
</dbReference>
<dbReference type="InterPro" id="IPR000524">
    <property type="entry name" value="Tscrpt_reg_HTH_GntR"/>
</dbReference>
<protein>
    <submittedName>
        <fullName evidence="5">GntR family transcriptional regulator</fullName>
    </submittedName>
</protein>
<sequence length="226" mass="24638">MAETRARAPSPVPSPAAGLAEGIAARLRDQVTGGALVPGQRLSEARLAAELDISRNTLREVFRLLTREGILRHEPNRGVFVAVPSMASILDIYRVRRLIEVPALAQAWPGHAATARMRAAVARASELQRIPDWRGVGSANMEFHAAIVALTDSPRLTQFFTQIIAELRLAFGLLDSPELLHRPYIPRNAEILGKLEAGDPAGAARMLEDYLNQSERAVLEAFARLG</sequence>
<dbReference type="CDD" id="cd07377">
    <property type="entry name" value="WHTH_GntR"/>
    <property type="match status" value="1"/>
</dbReference>
<evidence type="ECO:0000256" key="1">
    <source>
        <dbReference type="ARBA" id="ARBA00023015"/>
    </source>
</evidence>
<evidence type="ECO:0000313" key="5">
    <source>
        <dbReference type="EMBL" id="MFC3568086.1"/>
    </source>
</evidence>
<evidence type="ECO:0000313" key="6">
    <source>
        <dbReference type="Proteomes" id="UP001595596"/>
    </source>
</evidence>
<dbReference type="PANTHER" id="PTHR43537:SF45">
    <property type="entry name" value="GNTR FAMILY REGULATORY PROTEIN"/>
    <property type="match status" value="1"/>
</dbReference>
<dbReference type="SMART" id="SM00895">
    <property type="entry name" value="FCD"/>
    <property type="match status" value="1"/>
</dbReference>
<dbReference type="Gene3D" id="1.10.10.10">
    <property type="entry name" value="Winged helix-like DNA-binding domain superfamily/Winged helix DNA-binding domain"/>
    <property type="match status" value="1"/>
</dbReference>
<reference evidence="6" key="1">
    <citation type="journal article" date="2019" name="Int. J. Syst. Evol. Microbiol.">
        <title>The Global Catalogue of Microorganisms (GCM) 10K type strain sequencing project: providing services to taxonomists for standard genome sequencing and annotation.</title>
        <authorList>
            <consortium name="The Broad Institute Genomics Platform"/>
            <consortium name="The Broad Institute Genome Sequencing Center for Infectious Disease"/>
            <person name="Wu L."/>
            <person name="Ma J."/>
        </authorList>
    </citation>
    <scope>NUCLEOTIDE SEQUENCE [LARGE SCALE GENOMIC DNA]</scope>
    <source>
        <strain evidence="6">VKM B-3226</strain>
    </source>
</reference>
<evidence type="ECO:0000259" key="4">
    <source>
        <dbReference type="PROSITE" id="PS50949"/>
    </source>
</evidence>
<name>A0ABV7RVR8_9RHOB</name>
<dbReference type="SUPFAM" id="SSF46785">
    <property type="entry name" value="Winged helix' DNA-binding domain"/>
    <property type="match status" value="1"/>
</dbReference>
<evidence type="ECO:0000256" key="2">
    <source>
        <dbReference type="ARBA" id="ARBA00023125"/>
    </source>
</evidence>
<keyword evidence="6" id="KW-1185">Reference proteome</keyword>
<dbReference type="Gene3D" id="1.20.120.530">
    <property type="entry name" value="GntR ligand-binding domain-like"/>
    <property type="match status" value="1"/>
</dbReference>
<dbReference type="Proteomes" id="UP001595596">
    <property type="component" value="Unassembled WGS sequence"/>
</dbReference>
<dbReference type="RefSeq" id="WP_289896259.1">
    <property type="nucleotide sequence ID" value="NZ_JBHRXE010000004.1"/>
</dbReference>
<dbReference type="PRINTS" id="PR00035">
    <property type="entry name" value="HTHGNTR"/>
</dbReference>
<comment type="caution">
    <text evidence="5">The sequence shown here is derived from an EMBL/GenBank/DDBJ whole genome shotgun (WGS) entry which is preliminary data.</text>
</comment>
<dbReference type="PROSITE" id="PS50949">
    <property type="entry name" value="HTH_GNTR"/>
    <property type="match status" value="1"/>
</dbReference>
<dbReference type="InterPro" id="IPR011711">
    <property type="entry name" value="GntR_C"/>
</dbReference>
<keyword evidence="2" id="KW-0238">DNA-binding</keyword>